<evidence type="ECO:0000313" key="3">
    <source>
        <dbReference type="Proteomes" id="UP000824120"/>
    </source>
</evidence>
<dbReference type="AlphaFoldDB" id="A0A9J5YUB9"/>
<sequence>IGFTIHTPATTTPDSGEAPVIQNTHLFSPFSGETPPKQPPNDHLSPPPKPLWFFASFSGDIPKQPHCPVSLFALIIFSGELTMPEKLAIGFTIHSAVTTTPDFGQAPVIQNTHSFSPFSGETPPKQPPNDHLSPPPKPLWFFSPFSGDIPKQPHCPVSLFALIIFSGELTTPDKLAVITKPTALPTLTAFTHPKPSQQHHSHHQTSQNPISISGEIKTQTPSENPRPHRSSSTKNPSINSHKNNQPQNLPSPAKSSRSHNHQLRSRSKHGEISHKLGAILARNDHIQCFL</sequence>
<keyword evidence="3" id="KW-1185">Reference proteome</keyword>
<feature type="compositionally biased region" description="Polar residues" evidence="1">
    <location>
        <begin position="208"/>
        <end position="223"/>
    </location>
</feature>
<feature type="region of interest" description="Disordered" evidence="1">
    <location>
        <begin position="26"/>
        <end position="45"/>
    </location>
</feature>
<proteinExistence type="predicted"/>
<evidence type="ECO:0000256" key="1">
    <source>
        <dbReference type="SAM" id="MobiDB-lite"/>
    </source>
</evidence>
<dbReference type="Proteomes" id="UP000824120">
    <property type="component" value="Chromosome 6"/>
</dbReference>
<name>A0A9J5YUB9_SOLCO</name>
<feature type="non-terminal residue" evidence="2">
    <location>
        <position position="1"/>
    </location>
</feature>
<feature type="region of interest" description="Disordered" evidence="1">
    <location>
        <begin position="188"/>
        <end position="271"/>
    </location>
</feature>
<reference evidence="2 3" key="1">
    <citation type="submission" date="2020-09" db="EMBL/GenBank/DDBJ databases">
        <title>De no assembly of potato wild relative species, Solanum commersonii.</title>
        <authorList>
            <person name="Cho K."/>
        </authorList>
    </citation>
    <scope>NUCLEOTIDE SEQUENCE [LARGE SCALE GENOMIC DNA]</scope>
    <source>
        <strain evidence="2">LZ3.2</strain>
        <tissue evidence="2">Leaf</tissue>
    </source>
</reference>
<feature type="non-terminal residue" evidence="2">
    <location>
        <position position="290"/>
    </location>
</feature>
<gene>
    <name evidence="2" type="ORF">H5410_034799</name>
</gene>
<feature type="region of interest" description="Disordered" evidence="1">
    <location>
        <begin position="1"/>
        <end position="20"/>
    </location>
</feature>
<protein>
    <submittedName>
        <fullName evidence="2">Uncharacterized protein</fullName>
    </submittedName>
</protein>
<accession>A0A9J5YUB9</accession>
<comment type="caution">
    <text evidence="2">The sequence shown here is derived from an EMBL/GenBank/DDBJ whole genome shotgun (WGS) entry which is preliminary data.</text>
</comment>
<organism evidence="2 3">
    <name type="scientific">Solanum commersonii</name>
    <name type="common">Commerson's wild potato</name>
    <name type="synonym">Commerson's nightshade</name>
    <dbReference type="NCBI Taxonomy" id="4109"/>
    <lineage>
        <taxon>Eukaryota</taxon>
        <taxon>Viridiplantae</taxon>
        <taxon>Streptophyta</taxon>
        <taxon>Embryophyta</taxon>
        <taxon>Tracheophyta</taxon>
        <taxon>Spermatophyta</taxon>
        <taxon>Magnoliopsida</taxon>
        <taxon>eudicotyledons</taxon>
        <taxon>Gunneridae</taxon>
        <taxon>Pentapetalae</taxon>
        <taxon>asterids</taxon>
        <taxon>lamiids</taxon>
        <taxon>Solanales</taxon>
        <taxon>Solanaceae</taxon>
        <taxon>Solanoideae</taxon>
        <taxon>Solaneae</taxon>
        <taxon>Solanum</taxon>
    </lineage>
</organism>
<evidence type="ECO:0000313" key="2">
    <source>
        <dbReference type="EMBL" id="KAG5603429.1"/>
    </source>
</evidence>
<feature type="compositionally biased region" description="Polar residues" evidence="1">
    <location>
        <begin position="104"/>
        <end position="119"/>
    </location>
</feature>
<dbReference type="EMBL" id="JACXVP010000006">
    <property type="protein sequence ID" value="KAG5603429.1"/>
    <property type="molecule type" value="Genomic_DNA"/>
</dbReference>
<feature type="compositionally biased region" description="Polar residues" evidence="1">
    <location>
        <begin position="230"/>
        <end position="255"/>
    </location>
</feature>
<feature type="region of interest" description="Disordered" evidence="1">
    <location>
        <begin position="104"/>
        <end position="136"/>
    </location>
</feature>
<feature type="compositionally biased region" description="Basic residues" evidence="1">
    <location>
        <begin position="256"/>
        <end position="267"/>
    </location>
</feature>